<dbReference type="AlphaFoldDB" id="A0A392SLZ3"/>
<protein>
    <recommendedName>
        <fullName evidence="7">Pre-mRNA-splicing factor SLU7</fullName>
    </recommendedName>
</protein>
<keyword evidence="3 7" id="KW-0507">mRNA processing</keyword>
<evidence type="ECO:0000313" key="9">
    <source>
        <dbReference type="Proteomes" id="UP000265520"/>
    </source>
</evidence>
<comment type="similarity">
    <text evidence="2 7">Belongs to the SLU7 family.</text>
</comment>
<evidence type="ECO:0000256" key="4">
    <source>
        <dbReference type="ARBA" id="ARBA00022728"/>
    </source>
</evidence>
<dbReference type="InterPro" id="IPR039974">
    <property type="entry name" value="Splicing_factor_SLU7"/>
</dbReference>
<evidence type="ECO:0000313" key="8">
    <source>
        <dbReference type="EMBL" id="MCI48950.1"/>
    </source>
</evidence>
<evidence type="ECO:0000256" key="2">
    <source>
        <dbReference type="ARBA" id="ARBA00007203"/>
    </source>
</evidence>
<accession>A0A392SLZ3</accession>
<evidence type="ECO:0000256" key="3">
    <source>
        <dbReference type="ARBA" id="ARBA00022664"/>
    </source>
</evidence>
<dbReference type="PANTHER" id="PTHR12942">
    <property type="entry name" value="STEP II SPLICING FACTOR SLU7"/>
    <property type="match status" value="1"/>
</dbReference>
<comment type="caution">
    <text evidence="8">The sequence shown here is derived from an EMBL/GenBank/DDBJ whole genome shotgun (WGS) entry which is preliminary data.</text>
</comment>
<evidence type="ECO:0000256" key="1">
    <source>
        <dbReference type="ARBA" id="ARBA00004123"/>
    </source>
</evidence>
<keyword evidence="6 7" id="KW-0539">Nucleus</keyword>
<comment type="function">
    <text evidence="7">Involved in pre-mRNA splicing.</text>
</comment>
<dbReference type="EMBL" id="LXQA010393712">
    <property type="protein sequence ID" value="MCI48950.1"/>
    <property type="molecule type" value="Genomic_DNA"/>
</dbReference>
<comment type="subcellular location">
    <subcellularLocation>
        <location evidence="1 7">Nucleus</location>
    </subcellularLocation>
</comment>
<evidence type="ECO:0000256" key="5">
    <source>
        <dbReference type="ARBA" id="ARBA00023187"/>
    </source>
</evidence>
<reference evidence="8 9" key="1">
    <citation type="journal article" date="2018" name="Front. Plant Sci.">
        <title>Red Clover (Trifolium pratense) and Zigzag Clover (T. medium) - A Picture of Genomic Similarities and Differences.</title>
        <authorList>
            <person name="Dluhosova J."/>
            <person name="Istvanek J."/>
            <person name="Nedelnik J."/>
            <person name="Repkova J."/>
        </authorList>
    </citation>
    <scope>NUCLEOTIDE SEQUENCE [LARGE SCALE GENOMIC DNA]</scope>
    <source>
        <strain evidence="9">cv. 10/8</strain>
        <tissue evidence="8">Leaf</tissue>
    </source>
</reference>
<dbReference type="GO" id="GO:0000398">
    <property type="term" value="P:mRNA splicing, via spliceosome"/>
    <property type="evidence" value="ECO:0007669"/>
    <property type="project" value="UniProtKB-UniRule"/>
</dbReference>
<name>A0A392SLZ3_9FABA</name>
<dbReference type="PANTHER" id="PTHR12942:SF2">
    <property type="entry name" value="PRE-MRNA-SPLICING FACTOR SLU7"/>
    <property type="match status" value="1"/>
</dbReference>
<sequence>EIAIPRGMYEDVYNNNHTAVWGSWWKDHQWGFKCCKQTIRAGPVGVQGEPLRRASNI</sequence>
<organism evidence="8 9">
    <name type="scientific">Trifolium medium</name>
    <dbReference type="NCBI Taxonomy" id="97028"/>
    <lineage>
        <taxon>Eukaryota</taxon>
        <taxon>Viridiplantae</taxon>
        <taxon>Streptophyta</taxon>
        <taxon>Embryophyta</taxon>
        <taxon>Tracheophyta</taxon>
        <taxon>Spermatophyta</taxon>
        <taxon>Magnoliopsida</taxon>
        <taxon>eudicotyledons</taxon>
        <taxon>Gunneridae</taxon>
        <taxon>Pentapetalae</taxon>
        <taxon>rosids</taxon>
        <taxon>fabids</taxon>
        <taxon>Fabales</taxon>
        <taxon>Fabaceae</taxon>
        <taxon>Papilionoideae</taxon>
        <taxon>50 kb inversion clade</taxon>
        <taxon>NPAAA clade</taxon>
        <taxon>Hologalegina</taxon>
        <taxon>IRL clade</taxon>
        <taxon>Trifolieae</taxon>
        <taxon>Trifolium</taxon>
    </lineage>
</organism>
<keyword evidence="5 7" id="KW-0508">mRNA splicing</keyword>
<proteinExistence type="inferred from homology"/>
<keyword evidence="9" id="KW-1185">Reference proteome</keyword>
<dbReference type="Proteomes" id="UP000265520">
    <property type="component" value="Unassembled WGS sequence"/>
</dbReference>
<feature type="non-terminal residue" evidence="8">
    <location>
        <position position="1"/>
    </location>
</feature>
<comment type="subunit">
    <text evidence="7">Associated with the spliceosome.</text>
</comment>
<evidence type="ECO:0000256" key="6">
    <source>
        <dbReference type="ARBA" id="ARBA00023242"/>
    </source>
</evidence>
<dbReference type="GO" id="GO:0030628">
    <property type="term" value="F:pre-mRNA 3'-splice site binding"/>
    <property type="evidence" value="ECO:0007669"/>
    <property type="project" value="UniProtKB-UniRule"/>
</dbReference>
<dbReference type="GO" id="GO:0005681">
    <property type="term" value="C:spliceosomal complex"/>
    <property type="evidence" value="ECO:0007669"/>
    <property type="project" value="UniProtKB-UniRule"/>
</dbReference>
<evidence type="ECO:0000256" key="7">
    <source>
        <dbReference type="RuleBase" id="RU367071"/>
    </source>
</evidence>
<keyword evidence="4 7" id="KW-0747">Spliceosome</keyword>